<feature type="compositionally biased region" description="Basic and acidic residues" evidence="1">
    <location>
        <begin position="66"/>
        <end position="77"/>
    </location>
</feature>
<dbReference type="EMBL" id="JASPKZ010008863">
    <property type="protein sequence ID" value="KAJ9578746.1"/>
    <property type="molecule type" value="Genomic_DNA"/>
</dbReference>
<gene>
    <name evidence="2" type="ORF">L9F63_005035</name>
</gene>
<evidence type="ECO:0000313" key="3">
    <source>
        <dbReference type="Proteomes" id="UP001233999"/>
    </source>
</evidence>
<sequence>MKKETKDDVFQTVSVIRESFVILKTNLVNTYNEKEKPISEVIEEHMEDMQEEDSSTSRHVAPSVDPAKKKLELVTSN</sequence>
<reference evidence="2" key="2">
    <citation type="submission" date="2023-05" db="EMBL/GenBank/DDBJ databases">
        <authorList>
            <person name="Fouks B."/>
        </authorList>
    </citation>
    <scope>NUCLEOTIDE SEQUENCE</scope>
    <source>
        <strain evidence="2">Stay&amp;Tobe</strain>
        <tissue evidence="2">Testes</tissue>
    </source>
</reference>
<name>A0AAD7ZE84_DIPPU</name>
<evidence type="ECO:0000256" key="1">
    <source>
        <dbReference type="SAM" id="MobiDB-lite"/>
    </source>
</evidence>
<protein>
    <submittedName>
        <fullName evidence="2">Uncharacterized protein</fullName>
    </submittedName>
</protein>
<proteinExistence type="predicted"/>
<feature type="region of interest" description="Disordered" evidence="1">
    <location>
        <begin position="46"/>
        <end position="77"/>
    </location>
</feature>
<dbReference type="Proteomes" id="UP001233999">
    <property type="component" value="Unassembled WGS sequence"/>
</dbReference>
<organism evidence="2 3">
    <name type="scientific">Diploptera punctata</name>
    <name type="common">Pacific beetle cockroach</name>
    <dbReference type="NCBI Taxonomy" id="6984"/>
    <lineage>
        <taxon>Eukaryota</taxon>
        <taxon>Metazoa</taxon>
        <taxon>Ecdysozoa</taxon>
        <taxon>Arthropoda</taxon>
        <taxon>Hexapoda</taxon>
        <taxon>Insecta</taxon>
        <taxon>Pterygota</taxon>
        <taxon>Neoptera</taxon>
        <taxon>Polyneoptera</taxon>
        <taxon>Dictyoptera</taxon>
        <taxon>Blattodea</taxon>
        <taxon>Blaberoidea</taxon>
        <taxon>Blaberidae</taxon>
        <taxon>Diplopterinae</taxon>
        <taxon>Diploptera</taxon>
    </lineage>
</organism>
<accession>A0AAD7ZE84</accession>
<evidence type="ECO:0000313" key="2">
    <source>
        <dbReference type="EMBL" id="KAJ9578746.1"/>
    </source>
</evidence>
<comment type="caution">
    <text evidence="2">The sequence shown here is derived from an EMBL/GenBank/DDBJ whole genome shotgun (WGS) entry which is preliminary data.</text>
</comment>
<reference evidence="2" key="1">
    <citation type="journal article" date="2023" name="IScience">
        <title>Live-bearing cockroach genome reveals convergent evolutionary mechanisms linked to viviparity in insects and beyond.</title>
        <authorList>
            <person name="Fouks B."/>
            <person name="Harrison M.C."/>
            <person name="Mikhailova A.A."/>
            <person name="Marchal E."/>
            <person name="English S."/>
            <person name="Carruthers M."/>
            <person name="Jennings E.C."/>
            <person name="Chiamaka E.L."/>
            <person name="Frigard R.A."/>
            <person name="Pippel M."/>
            <person name="Attardo G.M."/>
            <person name="Benoit J.B."/>
            <person name="Bornberg-Bauer E."/>
            <person name="Tobe S.S."/>
        </authorList>
    </citation>
    <scope>NUCLEOTIDE SEQUENCE</scope>
    <source>
        <strain evidence="2">Stay&amp;Tobe</strain>
    </source>
</reference>
<keyword evidence="3" id="KW-1185">Reference proteome</keyword>
<dbReference type="AlphaFoldDB" id="A0AAD7ZE84"/>